<evidence type="ECO:0000256" key="6">
    <source>
        <dbReference type="SAM" id="MobiDB-lite"/>
    </source>
</evidence>
<evidence type="ECO:0000256" key="4">
    <source>
        <dbReference type="ARBA" id="ARBA00023163"/>
    </source>
</evidence>
<dbReference type="PANTHER" id="PTHR43214:SF24">
    <property type="entry name" value="TRANSCRIPTIONAL REGULATORY PROTEIN NARL-RELATED"/>
    <property type="match status" value="1"/>
</dbReference>
<keyword evidence="4" id="KW-0804">Transcription</keyword>
<keyword evidence="1" id="KW-0597">Phosphoprotein</keyword>
<dbReference type="InterPro" id="IPR011006">
    <property type="entry name" value="CheY-like_superfamily"/>
</dbReference>
<dbReference type="PROSITE" id="PS50110">
    <property type="entry name" value="RESPONSE_REGULATORY"/>
    <property type="match status" value="1"/>
</dbReference>
<dbReference type="PROSITE" id="PS50043">
    <property type="entry name" value="HTH_LUXR_2"/>
    <property type="match status" value="1"/>
</dbReference>
<proteinExistence type="predicted"/>
<dbReference type="SUPFAM" id="SSF46894">
    <property type="entry name" value="C-terminal effector domain of the bipartite response regulators"/>
    <property type="match status" value="1"/>
</dbReference>
<dbReference type="Gene3D" id="3.40.50.2300">
    <property type="match status" value="1"/>
</dbReference>
<dbReference type="GO" id="GO:0006355">
    <property type="term" value="P:regulation of DNA-templated transcription"/>
    <property type="evidence" value="ECO:0007669"/>
    <property type="project" value="InterPro"/>
</dbReference>
<dbReference type="PANTHER" id="PTHR43214">
    <property type="entry name" value="TWO-COMPONENT RESPONSE REGULATOR"/>
    <property type="match status" value="1"/>
</dbReference>
<dbReference type="SMART" id="SM00421">
    <property type="entry name" value="HTH_LUXR"/>
    <property type="match status" value="1"/>
</dbReference>
<evidence type="ECO:0000256" key="3">
    <source>
        <dbReference type="ARBA" id="ARBA00023125"/>
    </source>
</evidence>
<dbReference type="CDD" id="cd17535">
    <property type="entry name" value="REC_NarL-like"/>
    <property type="match status" value="1"/>
</dbReference>
<dbReference type="InterPro" id="IPR058245">
    <property type="entry name" value="NreC/VraR/RcsB-like_REC"/>
</dbReference>
<dbReference type="InterPro" id="IPR000792">
    <property type="entry name" value="Tscrpt_reg_LuxR_C"/>
</dbReference>
<evidence type="ECO:0000259" key="7">
    <source>
        <dbReference type="PROSITE" id="PS50043"/>
    </source>
</evidence>
<dbReference type="GO" id="GO:0003677">
    <property type="term" value="F:DNA binding"/>
    <property type="evidence" value="ECO:0007669"/>
    <property type="project" value="UniProtKB-KW"/>
</dbReference>
<keyword evidence="10" id="KW-1185">Reference proteome</keyword>
<dbReference type="InterPro" id="IPR001789">
    <property type="entry name" value="Sig_transdc_resp-reg_receiver"/>
</dbReference>
<dbReference type="InterPro" id="IPR039420">
    <property type="entry name" value="WalR-like"/>
</dbReference>
<keyword evidence="3" id="KW-0238">DNA-binding</keyword>
<dbReference type="SUPFAM" id="SSF52172">
    <property type="entry name" value="CheY-like"/>
    <property type="match status" value="1"/>
</dbReference>
<dbReference type="PRINTS" id="PR00038">
    <property type="entry name" value="HTHLUXR"/>
</dbReference>
<dbReference type="Pfam" id="PF00196">
    <property type="entry name" value="GerE"/>
    <property type="match status" value="1"/>
</dbReference>
<dbReference type="AlphaFoldDB" id="A0A9E6Y165"/>
<feature type="domain" description="Response regulatory" evidence="8">
    <location>
        <begin position="25"/>
        <end position="141"/>
    </location>
</feature>
<dbReference type="Pfam" id="PF00072">
    <property type="entry name" value="Response_reg"/>
    <property type="match status" value="1"/>
</dbReference>
<comment type="caution">
    <text evidence="5">Lacks conserved residue(s) required for the propagation of feature annotation.</text>
</comment>
<dbReference type="GO" id="GO:0000160">
    <property type="term" value="P:phosphorelay signal transduction system"/>
    <property type="evidence" value="ECO:0007669"/>
    <property type="project" value="InterPro"/>
</dbReference>
<reference evidence="9" key="1">
    <citation type="journal article" date="2022" name="Int. J. Syst. Evol. Microbiol.">
        <title>Pseudomonas aegrilactucae sp. nov. and Pseudomonas morbosilactucae sp. nov., pathogens causing bacterial rot of lettuce in Japan.</title>
        <authorList>
            <person name="Sawada H."/>
            <person name="Fujikawa T."/>
            <person name="Satou M."/>
        </authorList>
    </citation>
    <scope>NUCLEOTIDE SEQUENCE</scope>
    <source>
        <strain evidence="9">0166_1</strain>
    </source>
</reference>
<dbReference type="InterPro" id="IPR016032">
    <property type="entry name" value="Sig_transdc_resp-reg_C-effctor"/>
</dbReference>
<dbReference type="Proteomes" id="UP001162834">
    <property type="component" value="Chromosome"/>
</dbReference>
<keyword evidence="2" id="KW-0805">Transcription regulation</keyword>
<dbReference type="SMART" id="SM00448">
    <property type="entry name" value="REC"/>
    <property type="match status" value="1"/>
</dbReference>
<evidence type="ECO:0000256" key="2">
    <source>
        <dbReference type="ARBA" id="ARBA00023015"/>
    </source>
</evidence>
<feature type="domain" description="HTH luxR-type" evidence="7">
    <location>
        <begin position="169"/>
        <end position="234"/>
    </location>
</feature>
<dbReference type="CDD" id="cd06170">
    <property type="entry name" value="LuxR_C_like"/>
    <property type="match status" value="1"/>
</dbReference>
<sequence>MPAMQTIERRAPSSPIRRSARDARRTVLADPDPISRQVIRRALIATHDFMVGAETGDGAKAVEMVCVQRPDFAVIEARMPGQDAAVAIRQIAEHAPGTIVVVFTAVTDDDVLLDLLRAGAAAVVSKAQGVDSMIRALHVVARGEVVIPRTLTASLIERMRTVQTAARGLRPVDSPLTDREWEIVDLFRAGASPSEVADDLFLTRETVYRHLKNVMRKLGVHRRADVVAIADRVVRTSLVAA</sequence>
<protein>
    <submittedName>
        <fullName evidence="9">Oxygen regulatory protein NreC</fullName>
    </submittedName>
</protein>
<evidence type="ECO:0000259" key="8">
    <source>
        <dbReference type="PROSITE" id="PS50110"/>
    </source>
</evidence>
<feature type="region of interest" description="Disordered" evidence="6">
    <location>
        <begin position="1"/>
        <end position="24"/>
    </location>
</feature>
<gene>
    <name evidence="9" type="primary">nreC_7</name>
    <name evidence="9" type="ORF">DSM104329_04184</name>
</gene>
<accession>A0A9E6Y165</accession>
<evidence type="ECO:0000313" key="9">
    <source>
        <dbReference type="EMBL" id="UGS37763.1"/>
    </source>
</evidence>
<organism evidence="9 10">
    <name type="scientific">Capillimicrobium parvum</name>
    <dbReference type="NCBI Taxonomy" id="2884022"/>
    <lineage>
        <taxon>Bacteria</taxon>
        <taxon>Bacillati</taxon>
        <taxon>Actinomycetota</taxon>
        <taxon>Thermoleophilia</taxon>
        <taxon>Solirubrobacterales</taxon>
        <taxon>Capillimicrobiaceae</taxon>
        <taxon>Capillimicrobium</taxon>
    </lineage>
</organism>
<evidence type="ECO:0000256" key="5">
    <source>
        <dbReference type="PROSITE-ProRule" id="PRU00169"/>
    </source>
</evidence>
<name>A0A9E6Y165_9ACTN</name>
<evidence type="ECO:0000256" key="1">
    <source>
        <dbReference type="ARBA" id="ARBA00022553"/>
    </source>
</evidence>
<dbReference type="EMBL" id="CP087164">
    <property type="protein sequence ID" value="UGS37763.1"/>
    <property type="molecule type" value="Genomic_DNA"/>
</dbReference>
<evidence type="ECO:0000313" key="10">
    <source>
        <dbReference type="Proteomes" id="UP001162834"/>
    </source>
</evidence>
<dbReference type="KEGG" id="sbae:DSM104329_04184"/>